<sequence>MSIFGLAFVNKKSEESTIFTYFSILQAFSELFIAISDCEFWLVCIYSNSHKNHK</sequence>
<protein>
    <submittedName>
        <fullName evidence="1">Uncharacterized protein</fullName>
    </submittedName>
</protein>
<evidence type="ECO:0000313" key="1">
    <source>
        <dbReference type="EMBL" id="VEP12884.1"/>
    </source>
</evidence>
<dbReference type="AlphaFoldDB" id="A0A563VN60"/>
<dbReference type="RefSeq" id="WP_186375822.1">
    <property type="nucleotide sequence ID" value="NZ_LR213779.1"/>
</dbReference>
<reference evidence="1 2" key="1">
    <citation type="submission" date="2019-01" db="EMBL/GenBank/DDBJ databases">
        <authorList>
            <person name="Brito A."/>
        </authorList>
    </citation>
    <scope>NUCLEOTIDE SEQUENCE [LARGE SCALE GENOMIC DNA]</scope>
    <source>
        <strain evidence="1">1</strain>
    </source>
</reference>
<gene>
    <name evidence="1" type="ORF">H1P_170017</name>
</gene>
<evidence type="ECO:0000313" key="2">
    <source>
        <dbReference type="Proteomes" id="UP000320055"/>
    </source>
</evidence>
<proteinExistence type="predicted"/>
<name>A0A563VN60_9CYAN</name>
<accession>A0A563VN60</accession>
<organism evidence="1 2">
    <name type="scientific">Hyella patelloides LEGE 07179</name>
    <dbReference type="NCBI Taxonomy" id="945734"/>
    <lineage>
        <taxon>Bacteria</taxon>
        <taxon>Bacillati</taxon>
        <taxon>Cyanobacteriota</taxon>
        <taxon>Cyanophyceae</taxon>
        <taxon>Pleurocapsales</taxon>
        <taxon>Hyellaceae</taxon>
        <taxon>Hyella</taxon>
    </lineage>
</organism>
<dbReference type="Proteomes" id="UP000320055">
    <property type="component" value="Unassembled WGS sequence"/>
</dbReference>
<keyword evidence="2" id="KW-1185">Reference proteome</keyword>
<dbReference type="EMBL" id="CAACVJ010000079">
    <property type="protein sequence ID" value="VEP12884.1"/>
    <property type="molecule type" value="Genomic_DNA"/>
</dbReference>